<gene>
    <name evidence="3" type="ORF">LCGC14_0879080</name>
</gene>
<evidence type="ECO:0000259" key="2">
    <source>
        <dbReference type="Pfam" id="PF02754"/>
    </source>
</evidence>
<keyword evidence="1" id="KW-0560">Oxidoreductase</keyword>
<dbReference type="Gene3D" id="3.40.50.11810">
    <property type="match status" value="1"/>
</dbReference>
<dbReference type="EMBL" id="LAZR01002754">
    <property type="protein sequence ID" value="KKN26001.1"/>
    <property type="molecule type" value="Genomic_DNA"/>
</dbReference>
<evidence type="ECO:0000256" key="1">
    <source>
        <dbReference type="ARBA" id="ARBA00023002"/>
    </source>
</evidence>
<dbReference type="Pfam" id="PF02754">
    <property type="entry name" value="CCG"/>
    <property type="match status" value="1"/>
</dbReference>
<dbReference type="InterPro" id="IPR051278">
    <property type="entry name" value="HdrB/HdrD_reductase"/>
</dbReference>
<organism evidence="3">
    <name type="scientific">marine sediment metagenome</name>
    <dbReference type="NCBI Taxonomy" id="412755"/>
    <lineage>
        <taxon>unclassified sequences</taxon>
        <taxon>metagenomes</taxon>
        <taxon>ecological metagenomes</taxon>
    </lineage>
</organism>
<dbReference type="GO" id="GO:0016491">
    <property type="term" value="F:oxidoreductase activity"/>
    <property type="evidence" value="ECO:0007669"/>
    <property type="project" value="UniProtKB-KW"/>
</dbReference>
<protein>
    <recommendedName>
        <fullName evidence="2">Cysteine-rich domain-containing protein</fullName>
    </recommendedName>
</protein>
<sequence>MGAYNLTIAEAEGKDIMSICNGCFQTLKLVNHELKHSDHEKTKINKILSEIGKEFKGNIEVRHFVEVLYDIDEEKIKEHVVKDLSALKVACHTGCHYMRPSEKVQTDDPMKPIKLRALVRAVGAIPVDYDTEVLCCGAGTEHAEKEPAMAILAQKYKSAVAAGAEAFITPCPQCFQQFDSKLRDLEKYSGIKYTIPVLYITELMALAYGFDPAELGLKFHRARVNQLLETHALK</sequence>
<proteinExistence type="predicted"/>
<reference evidence="3" key="1">
    <citation type="journal article" date="2015" name="Nature">
        <title>Complex archaea that bridge the gap between prokaryotes and eukaryotes.</title>
        <authorList>
            <person name="Spang A."/>
            <person name="Saw J.H."/>
            <person name="Jorgensen S.L."/>
            <person name="Zaremba-Niedzwiedzka K."/>
            <person name="Martijn J."/>
            <person name="Lind A.E."/>
            <person name="van Eijk R."/>
            <person name="Schleper C."/>
            <person name="Guy L."/>
            <person name="Ettema T.J."/>
        </authorList>
    </citation>
    <scope>NUCLEOTIDE SEQUENCE</scope>
</reference>
<accession>A0A0F9RLY0</accession>
<feature type="domain" description="Cysteine-rich" evidence="2">
    <location>
        <begin position="89"/>
        <end position="178"/>
    </location>
</feature>
<name>A0A0F9RLY0_9ZZZZ</name>
<evidence type="ECO:0000313" key="3">
    <source>
        <dbReference type="EMBL" id="KKN26001.1"/>
    </source>
</evidence>
<dbReference type="Gene3D" id="1.20.1050.140">
    <property type="match status" value="1"/>
</dbReference>
<comment type="caution">
    <text evidence="3">The sequence shown here is derived from an EMBL/GenBank/DDBJ whole genome shotgun (WGS) entry which is preliminary data.</text>
</comment>
<dbReference type="PANTHER" id="PTHR42947:SF1">
    <property type="entry name" value="COB--COM HETERODISULFIDE REDUCTASE SUBUNIT B 1"/>
    <property type="match status" value="1"/>
</dbReference>
<dbReference type="AlphaFoldDB" id="A0A0F9RLY0"/>
<dbReference type="PANTHER" id="PTHR42947">
    <property type="entry name" value="COB--COM HETERODISULFIDE REDUCTASE SUBUNIT B 1"/>
    <property type="match status" value="1"/>
</dbReference>
<dbReference type="InterPro" id="IPR004017">
    <property type="entry name" value="Cys_rich_dom"/>
</dbReference>